<gene>
    <name evidence="1" type="ORF">AOQ84DRAFT_368571</name>
</gene>
<evidence type="ECO:0000313" key="2">
    <source>
        <dbReference type="Proteomes" id="UP000250140"/>
    </source>
</evidence>
<organism evidence="1 2">
    <name type="scientific">Glonium stellatum</name>
    <dbReference type="NCBI Taxonomy" id="574774"/>
    <lineage>
        <taxon>Eukaryota</taxon>
        <taxon>Fungi</taxon>
        <taxon>Dikarya</taxon>
        <taxon>Ascomycota</taxon>
        <taxon>Pezizomycotina</taxon>
        <taxon>Dothideomycetes</taxon>
        <taxon>Pleosporomycetidae</taxon>
        <taxon>Gloniales</taxon>
        <taxon>Gloniaceae</taxon>
        <taxon>Glonium</taxon>
    </lineage>
</organism>
<proteinExistence type="predicted"/>
<dbReference type="Proteomes" id="UP000250140">
    <property type="component" value="Unassembled WGS sequence"/>
</dbReference>
<reference evidence="1 2" key="1">
    <citation type="journal article" date="2016" name="Nat. Commun.">
        <title>Ectomycorrhizal ecology is imprinted in the genome of the dominant symbiotic fungus Cenococcum geophilum.</title>
        <authorList>
            <consortium name="DOE Joint Genome Institute"/>
            <person name="Peter M."/>
            <person name="Kohler A."/>
            <person name="Ohm R.A."/>
            <person name="Kuo A."/>
            <person name="Krutzmann J."/>
            <person name="Morin E."/>
            <person name="Arend M."/>
            <person name="Barry K.W."/>
            <person name="Binder M."/>
            <person name="Choi C."/>
            <person name="Clum A."/>
            <person name="Copeland A."/>
            <person name="Grisel N."/>
            <person name="Haridas S."/>
            <person name="Kipfer T."/>
            <person name="LaButti K."/>
            <person name="Lindquist E."/>
            <person name="Lipzen A."/>
            <person name="Maire R."/>
            <person name="Meier B."/>
            <person name="Mihaltcheva S."/>
            <person name="Molinier V."/>
            <person name="Murat C."/>
            <person name="Poggeler S."/>
            <person name="Quandt C.A."/>
            <person name="Sperisen C."/>
            <person name="Tritt A."/>
            <person name="Tisserant E."/>
            <person name="Crous P.W."/>
            <person name="Henrissat B."/>
            <person name="Nehls U."/>
            <person name="Egli S."/>
            <person name="Spatafora J.W."/>
            <person name="Grigoriev I.V."/>
            <person name="Martin F.M."/>
        </authorList>
    </citation>
    <scope>NUCLEOTIDE SEQUENCE [LARGE SCALE GENOMIC DNA]</scope>
    <source>
        <strain evidence="1 2">CBS 207.34</strain>
    </source>
</reference>
<evidence type="ECO:0000313" key="1">
    <source>
        <dbReference type="EMBL" id="OCL03205.1"/>
    </source>
</evidence>
<protein>
    <submittedName>
        <fullName evidence="1">Uncharacterized protein</fullName>
    </submittedName>
</protein>
<keyword evidence="2" id="KW-1185">Reference proteome</keyword>
<dbReference type="EMBL" id="KV750790">
    <property type="protein sequence ID" value="OCL03205.1"/>
    <property type="molecule type" value="Genomic_DNA"/>
</dbReference>
<accession>A0A8E2EQX8</accession>
<dbReference type="AlphaFoldDB" id="A0A8E2EQX8"/>
<sequence>MAVSIAAEANPIYKDAMRIRPQHGKTVDTEALASQGNSQLAAITMVVWAIAILIHNDGCSSEDETLAHEQAGPMVRPRRAALNGIQERGQVLRVDLLQVPRQDSNRSTYAVEHSLAQRQIGFIPQVNRQQFKLCVYLCLGICWNECLKRTLSFCRPVSTREQVWSKRGDTGLDAWAKHHKRK</sequence>
<name>A0A8E2EQX8_9PEZI</name>